<evidence type="ECO:0000256" key="1">
    <source>
        <dbReference type="SAM" id="Coils"/>
    </source>
</evidence>
<feature type="domain" description="Band 7" evidence="2">
    <location>
        <begin position="22"/>
        <end position="188"/>
    </location>
</feature>
<evidence type="ECO:0000259" key="2">
    <source>
        <dbReference type="Pfam" id="PF01145"/>
    </source>
</evidence>
<reference evidence="3 4" key="1">
    <citation type="journal article" date="2015" name="Nature">
        <title>rRNA introns, odd ribosomes, and small enigmatic genomes across a large radiation of phyla.</title>
        <authorList>
            <person name="Brown C.T."/>
            <person name="Hug L.A."/>
            <person name="Thomas B.C."/>
            <person name="Sharon I."/>
            <person name="Castelle C.J."/>
            <person name="Singh A."/>
            <person name="Wilkins M.J."/>
            <person name="Williams K.H."/>
            <person name="Banfield J.F."/>
        </authorList>
    </citation>
    <scope>NUCLEOTIDE SEQUENCE [LARGE SCALE GENOMIC DNA]</scope>
</reference>
<name>A0A0G1VVT4_9BACT</name>
<gene>
    <name evidence="3" type="ORF">UY48_C0034G0006</name>
</gene>
<sequence>MFGIKFVKFEPGLYVFRLKGGKVIQKGESLSFYYFAPTTSLVAIPTGSSDVPFIFTETTLDFQEITVQGQITYRISDPEKTAKLLNYGLNSKTLQYLSEDPEKLPQRLINSVQVVTKSEIKRLTLKASLQSSEEIVRKVVNELSADKMVQSLGLEILGVSILAVKPNPETAKALEAETREEILRESDQAIFLRRNSAVEKERSIKENELNTEIAIENKNREIRQTQMESEKLVQAKQQEMLEVELKFKIQQEEKNKLLVSLQVENEKKASEAKAYAITALMKAYEGVDPAVLQTLASVGMEPSKLIALAFQGLAEKSEKIGQLNISPDLLNELMKKK</sequence>
<dbReference type="SUPFAM" id="SSF117892">
    <property type="entry name" value="Band 7/SPFH domain"/>
    <property type="match status" value="1"/>
</dbReference>
<organism evidence="3 4">
    <name type="scientific">Candidatus Gottesmanbacteria bacterium GW2011_GWB1_49_7</name>
    <dbReference type="NCBI Taxonomy" id="1618448"/>
    <lineage>
        <taxon>Bacteria</taxon>
        <taxon>Candidatus Gottesmaniibacteriota</taxon>
    </lineage>
</organism>
<accession>A0A0G1VVT4</accession>
<evidence type="ECO:0000313" key="3">
    <source>
        <dbReference type="EMBL" id="KKW10576.1"/>
    </source>
</evidence>
<comment type="caution">
    <text evidence="3">The sequence shown here is derived from an EMBL/GenBank/DDBJ whole genome shotgun (WGS) entry which is preliminary data.</text>
</comment>
<dbReference type="InterPro" id="IPR036013">
    <property type="entry name" value="Band_7/SPFH_dom_sf"/>
</dbReference>
<dbReference type="AlphaFoldDB" id="A0A0G1VVT4"/>
<dbReference type="EMBL" id="LCQD01000034">
    <property type="protein sequence ID" value="KKW10576.1"/>
    <property type="molecule type" value="Genomic_DNA"/>
</dbReference>
<feature type="coiled-coil region" evidence="1">
    <location>
        <begin position="215"/>
        <end position="253"/>
    </location>
</feature>
<dbReference type="Pfam" id="PF01145">
    <property type="entry name" value="Band_7"/>
    <property type="match status" value="1"/>
</dbReference>
<proteinExistence type="predicted"/>
<dbReference type="PATRIC" id="fig|1618448.3.peg.958"/>
<dbReference type="InterPro" id="IPR001107">
    <property type="entry name" value="Band_7"/>
</dbReference>
<keyword evidence="1" id="KW-0175">Coiled coil</keyword>
<evidence type="ECO:0000313" key="4">
    <source>
        <dbReference type="Proteomes" id="UP000034588"/>
    </source>
</evidence>
<dbReference type="Gene3D" id="3.30.479.30">
    <property type="entry name" value="Band 7 domain"/>
    <property type="match status" value="1"/>
</dbReference>
<dbReference type="Proteomes" id="UP000034588">
    <property type="component" value="Unassembled WGS sequence"/>
</dbReference>
<protein>
    <recommendedName>
        <fullName evidence="2">Band 7 domain-containing protein</fullName>
    </recommendedName>
</protein>